<organism evidence="2 3">
    <name type="scientific">Rhododendron williamsianum</name>
    <dbReference type="NCBI Taxonomy" id="262921"/>
    <lineage>
        <taxon>Eukaryota</taxon>
        <taxon>Viridiplantae</taxon>
        <taxon>Streptophyta</taxon>
        <taxon>Embryophyta</taxon>
        <taxon>Tracheophyta</taxon>
        <taxon>Spermatophyta</taxon>
        <taxon>Magnoliopsida</taxon>
        <taxon>eudicotyledons</taxon>
        <taxon>Gunneridae</taxon>
        <taxon>Pentapetalae</taxon>
        <taxon>asterids</taxon>
        <taxon>Ericales</taxon>
        <taxon>Ericaceae</taxon>
        <taxon>Ericoideae</taxon>
        <taxon>Rhodoreae</taxon>
        <taxon>Rhododendron</taxon>
    </lineage>
</organism>
<dbReference type="InterPro" id="IPR009018">
    <property type="entry name" value="Signal_recog_particle_SRP9/14"/>
</dbReference>
<keyword evidence="3" id="KW-1185">Reference proteome</keyword>
<reference evidence="2 3" key="1">
    <citation type="journal article" date="2019" name="Genome Biol. Evol.">
        <title>The Rhododendron genome and chromosomal organization provide insight into shared whole-genome duplications across the heath family (Ericaceae).</title>
        <authorList>
            <person name="Soza V.L."/>
            <person name="Lindsley D."/>
            <person name="Waalkes A."/>
            <person name="Ramage E."/>
            <person name="Patwardhan R.P."/>
            <person name="Burton J.N."/>
            <person name="Adey A."/>
            <person name="Kumar A."/>
            <person name="Qiu R."/>
            <person name="Shendure J."/>
            <person name="Hall B."/>
        </authorList>
    </citation>
    <scope>NUCLEOTIDE SEQUENCE [LARGE SCALE GENOMIC DNA]</scope>
    <source>
        <strain evidence="2">RSF 1966-606</strain>
    </source>
</reference>
<accession>A0A6A4L0K0</accession>
<feature type="non-terminal residue" evidence="2">
    <location>
        <position position="1"/>
    </location>
</feature>
<dbReference type="GO" id="GO:0048500">
    <property type="term" value="C:signal recognition particle"/>
    <property type="evidence" value="ECO:0007669"/>
    <property type="project" value="InterPro"/>
</dbReference>
<sequence length="240" mass="28213">MSTLTEDGVISVKNAACERLLNQRVELKMKSKKINDCLNRFHVAMPKPRDQKERPPCIPQAVLEAKAKKKWRRRRGSWRGIWRMRMEAQCLKFKMDQAQDAKKMEKLNNIFFTLMSRGPEGRLVEREDHNSSLFARDGDMILLVLDAWQTKIFEPLLQYDASEDAYFKLYWNQSSFEGEAGDLLNWPKMFVQRNKLEVKCLKKVKEAERDGFDPRESIRGIKRDPKYASDPEVSDYSDDE</sequence>
<gene>
    <name evidence="2" type="ORF">C3L33_14465</name>
</gene>
<comment type="caution">
    <text evidence="2">The sequence shown here is derived from an EMBL/GenBank/DDBJ whole genome shotgun (WGS) entry which is preliminary data.</text>
</comment>
<dbReference type="AlphaFoldDB" id="A0A6A4L0K0"/>
<dbReference type="Proteomes" id="UP000428333">
    <property type="component" value="Linkage Group LG08"/>
</dbReference>
<evidence type="ECO:0000313" key="3">
    <source>
        <dbReference type="Proteomes" id="UP000428333"/>
    </source>
</evidence>
<dbReference type="GO" id="GO:0006614">
    <property type="term" value="P:SRP-dependent cotranslational protein targeting to membrane"/>
    <property type="evidence" value="ECO:0007669"/>
    <property type="project" value="InterPro"/>
</dbReference>
<dbReference type="Gene3D" id="3.30.720.10">
    <property type="entry name" value="Signal recognition particle alu RNA binding heterodimer, srp9/1"/>
    <property type="match status" value="1"/>
</dbReference>
<proteinExistence type="predicted"/>
<evidence type="ECO:0000313" key="2">
    <source>
        <dbReference type="EMBL" id="KAE9453636.1"/>
    </source>
</evidence>
<evidence type="ECO:0000256" key="1">
    <source>
        <dbReference type="SAM" id="MobiDB-lite"/>
    </source>
</evidence>
<name>A0A6A4L0K0_9ERIC</name>
<dbReference type="EMBL" id="QEFC01002164">
    <property type="protein sequence ID" value="KAE9453636.1"/>
    <property type="molecule type" value="Genomic_DNA"/>
</dbReference>
<protein>
    <submittedName>
        <fullName evidence="2">Uncharacterized protein</fullName>
    </submittedName>
</protein>
<dbReference type="GO" id="GO:0008312">
    <property type="term" value="F:7S RNA binding"/>
    <property type="evidence" value="ECO:0007669"/>
    <property type="project" value="InterPro"/>
</dbReference>
<feature type="region of interest" description="Disordered" evidence="1">
    <location>
        <begin position="207"/>
        <end position="240"/>
    </location>
</feature>
<feature type="compositionally biased region" description="Basic and acidic residues" evidence="1">
    <location>
        <begin position="207"/>
        <end position="229"/>
    </location>
</feature>
<dbReference type="OrthoDB" id="415015at2759"/>
<dbReference type="SUPFAM" id="SSF54762">
    <property type="entry name" value="Signal recognition particle alu RNA binding heterodimer, SRP9/14"/>
    <property type="match status" value="1"/>
</dbReference>